<dbReference type="Pfam" id="PF02735">
    <property type="entry name" value="Ku"/>
    <property type="match status" value="1"/>
</dbReference>
<dbReference type="PANTHER" id="PTHR12604">
    <property type="entry name" value="KU AUTOANTIGEN DNA HELICASE"/>
    <property type="match status" value="1"/>
</dbReference>
<dbReference type="STRING" id="7868.ENSCMIP00000009666"/>
<dbReference type="SMART" id="SM00559">
    <property type="entry name" value="Ku78"/>
    <property type="match status" value="1"/>
</dbReference>
<dbReference type="OrthoDB" id="3249161at2759"/>
<evidence type="ECO:0000256" key="10">
    <source>
        <dbReference type="ARBA" id="ARBA00023172"/>
    </source>
</evidence>
<keyword evidence="5" id="KW-0227">DNA damage</keyword>
<accession>A0A4W3H1R4</accession>
<dbReference type="Gene3D" id="4.10.970.10">
    <property type="entry name" value="Ku70, bridge and pillars"/>
    <property type="match status" value="1"/>
</dbReference>
<dbReference type="FunFam" id="1.10.720.30:FF:000007">
    <property type="entry name" value="X-ray repair cross complementing 6"/>
    <property type="match status" value="1"/>
</dbReference>
<reference evidence="18" key="5">
    <citation type="submission" date="2025-09" db="UniProtKB">
        <authorList>
            <consortium name="Ensembl"/>
        </authorList>
    </citation>
    <scope>IDENTIFICATION</scope>
</reference>
<dbReference type="FunFam" id="3.40.50.410:FF:000080">
    <property type="entry name" value="X-ray repair-complementing defective repair in Chinese hamster cells 6"/>
    <property type="match status" value="1"/>
</dbReference>
<keyword evidence="8" id="KW-0067">ATP-binding</keyword>
<dbReference type="InterPro" id="IPR027388">
    <property type="entry name" value="Ku70_bridge/pillars_dom_sf"/>
</dbReference>
<dbReference type="GO" id="GO:0000723">
    <property type="term" value="P:telomere maintenance"/>
    <property type="evidence" value="ECO:0007669"/>
    <property type="project" value="InterPro"/>
</dbReference>
<evidence type="ECO:0000313" key="18">
    <source>
        <dbReference type="Ensembl" id="ENSCMIP00000009666.1"/>
    </source>
</evidence>
<dbReference type="Gene3D" id="1.10.1600.10">
    <property type="match status" value="1"/>
</dbReference>
<evidence type="ECO:0000256" key="15">
    <source>
        <dbReference type="SAM" id="MobiDB-lite"/>
    </source>
</evidence>
<evidence type="ECO:0000256" key="2">
    <source>
        <dbReference type="ARBA" id="ARBA00005240"/>
    </source>
</evidence>
<dbReference type="CDD" id="cd01458">
    <property type="entry name" value="vWA_ku"/>
    <property type="match status" value="1"/>
</dbReference>
<evidence type="ECO:0000259" key="17">
    <source>
        <dbReference type="SMART" id="SM00559"/>
    </source>
</evidence>
<dbReference type="FunCoup" id="A0A4W3H1R4">
    <property type="interactions" value="892"/>
</dbReference>
<dbReference type="GeneTree" id="ENSGT00940000153239"/>
<dbReference type="InterPro" id="IPR005160">
    <property type="entry name" value="Ku_C"/>
</dbReference>
<keyword evidence="9" id="KW-0238">DNA-binding</keyword>
<dbReference type="GO" id="GO:0042162">
    <property type="term" value="F:telomeric DNA binding"/>
    <property type="evidence" value="ECO:0007669"/>
    <property type="project" value="InterPro"/>
</dbReference>
<evidence type="ECO:0000256" key="13">
    <source>
        <dbReference type="ARBA" id="ARBA00047995"/>
    </source>
</evidence>
<dbReference type="Gene3D" id="3.40.50.410">
    <property type="entry name" value="von Willebrand factor, type A domain"/>
    <property type="match status" value="1"/>
</dbReference>
<dbReference type="GO" id="GO:0003684">
    <property type="term" value="F:damaged DNA binding"/>
    <property type="evidence" value="ECO:0007669"/>
    <property type="project" value="InterPro"/>
</dbReference>
<dbReference type="KEGG" id="cmk:103189224"/>
<evidence type="ECO:0000313" key="19">
    <source>
        <dbReference type="Proteomes" id="UP000314986"/>
    </source>
</evidence>
<dbReference type="EC" id="3.6.4.12" evidence="3"/>
<keyword evidence="11" id="KW-0234">DNA repair</keyword>
<evidence type="ECO:0000256" key="3">
    <source>
        <dbReference type="ARBA" id="ARBA00012551"/>
    </source>
</evidence>
<keyword evidence="7" id="KW-0347">Helicase</keyword>
<dbReference type="PIRSF" id="PIRSF003033">
    <property type="entry name" value="Ku70"/>
    <property type="match status" value="1"/>
</dbReference>
<dbReference type="InterPro" id="IPR006165">
    <property type="entry name" value="Ku70"/>
</dbReference>
<evidence type="ECO:0000256" key="6">
    <source>
        <dbReference type="ARBA" id="ARBA00022801"/>
    </source>
</evidence>
<dbReference type="AlphaFoldDB" id="A0A4W3H1R4"/>
<evidence type="ECO:0000256" key="8">
    <source>
        <dbReference type="ARBA" id="ARBA00022840"/>
    </source>
</evidence>
<evidence type="ECO:0000256" key="7">
    <source>
        <dbReference type="ARBA" id="ARBA00022806"/>
    </source>
</evidence>
<dbReference type="SMART" id="SM00513">
    <property type="entry name" value="SAP"/>
    <property type="match status" value="1"/>
</dbReference>
<dbReference type="GO" id="GO:0006303">
    <property type="term" value="P:double-strand break repair via nonhomologous end joining"/>
    <property type="evidence" value="ECO:0007669"/>
    <property type="project" value="InterPro"/>
</dbReference>
<dbReference type="CTD" id="2547"/>
<feature type="domain" description="SAP" evidence="16">
    <location>
        <begin position="631"/>
        <end position="664"/>
    </location>
</feature>
<dbReference type="SUPFAM" id="SSF53300">
    <property type="entry name" value="vWA-like"/>
    <property type="match status" value="1"/>
</dbReference>
<feature type="active site" description="Schiff-base intermediate with DNA; for 5'-deoxyribose-5-phosphate lyase activity" evidence="14">
    <location>
        <position position="85"/>
    </location>
</feature>
<dbReference type="PANTHER" id="PTHR12604:SF2">
    <property type="entry name" value="X-RAY REPAIR CROSS-COMPLEMENTING PROTEIN 6"/>
    <property type="match status" value="1"/>
</dbReference>
<name>A0A4W3H1R4_CALMI</name>
<dbReference type="InterPro" id="IPR005161">
    <property type="entry name" value="Ku_N"/>
</dbReference>
<proteinExistence type="inferred from homology"/>
<keyword evidence="4" id="KW-0547">Nucleotide-binding</keyword>
<sequence length="667" mass="75859">MLRLAPPPAAPARDPGRRLVLRREAATVRRLRFHCAVTVTFRCGELSLGRRAATAGPRMADWQSHYPNDDGENPEEDEENEVETKYAGRDSLIFLVDASEAMFAADGNDISPFEMTIQCIRSVYTSKIISSDRDLLAVVFFGTGTHKNSGDFKHIYVLHDLDTPGAKRVLELDKYKEETGRRHFREELGQSSDVSLGEALWVCSNLFSDVKLKLSHKRVMLFTNNDDPHANDSAKARTARTKASDLQETGIILDLLHLRKPGGFDISIFYRDIINTADGEDLSLRFEESGKVDDLLRKVRAKDFKKKAMSRLNLKLGDGLELSVGVFLLIRSVTKPWAVRLSRESNEQVKTKTRWFNRETGSLLLPSNTKRAQIYGSRQITMEKEETEELRKFDEPGLQLVGFKPLSLLKRHHHIRPAQFMYPEESIITGSTILFGALLTKCLDREVYMLCRYTNRRNTPPRFVALVPQREEVDEQKIQTMPSGFHLVFLPFADDIRKVNYPEKVVANQDQVDKVKAVIHKLRFKYRAESFENPAIQQHFRNLEALALDLPEPETTEDVTLPKNDMINKRMGQLAEEFNELVYPPGYNPEAGATYKRKAGDAGRTGDKRPKAEVVSLSEEEVRQHVRKDSLGKLTVPVLKEVCRQYGLKTGKKQELMDAISAHFTAN</sequence>
<evidence type="ECO:0000256" key="1">
    <source>
        <dbReference type="ARBA" id="ARBA00004123"/>
    </source>
</evidence>
<organism evidence="18 19">
    <name type="scientific">Callorhinchus milii</name>
    <name type="common">Ghost shark</name>
    <dbReference type="NCBI Taxonomy" id="7868"/>
    <lineage>
        <taxon>Eukaryota</taxon>
        <taxon>Metazoa</taxon>
        <taxon>Chordata</taxon>
        <taxon>Craniata</taxon>
        <taxon>Vertebrata</taxon>
        <taxon>Chondrichthyes</taxon>
        <taxon>Holocephali</taxon>
        <taxon>Chimaeriformes</taxon>
        <taxon>Callorhinchidae</taxon>
        <taxon>Callorhinchus</taxon>
    </lineage>
</organism>
<evidence type="ECO:0000256" key="4">
    <source>
        <dbReference type="ARBA" id="ARBA00022741"/>
    </source>
</evidence>
<dbReference type="InterPro" id="IPR047087">
    <property type="entry name" value="KU70_core_dom"/>
</dbReference>
<evidence type="ECO:0000256" key="12">
    <source>
        <dbReference type="ARBA" id="ARBA00023242"/>
    </source>
</evidence>
<reference evidence="19" key="3">
    <citation type="journal article" date="2014" name="Nature">
        <title>Elephant shark genome provides unique insights into gnathostome evolution.</title>
        <authorList>
            <consortium name="International Elephant Shark Genome Sequencing Consortium"/>
            <person name="Venkatesh B."/>
            <person name="Lee A.P."/>
            <person name="Ravi V."/>
            <person name="Maurya A.K."/>
            <person name="Lian M.M."/>
            <person name="Swann J.B."/>
            <person name="Ohta Y."/>
            <person name="Flajnik M.F."/>
            <person name="Sutoh Y."/>
            <person name="Kasahara M."/>
            <person name="Hoon S."/>
            <person name="Gangu V."/>
            <person name="Roy S.W."/>
            <person name="Irimia M."/>
            <person name="Korzh V."/>
            <person name="Kondrychyn I."/>
            <person name="Lim Z.W."/>
            <person name="Tay B.H."/>
            <person name="Tohari S."/>
            <person name="Kong K.W."/>
            <person name="Ho S."/>
            <person name="Lorente-Galdos B."/>
            <person name="Quilez J."/>
            <person name="Marques-Bonet T."/>
            <person name="Raney B.J."/>
            <person name="Ingham P.W."/>
            <person name="Tay A."/>
            <person name="Hillier L.W."/>
            <person name="Minx P."/>
            <person name="Boehm T."/>
            <person name="Wilson R.K."/>
            <person name="Brenner S."/>
            <person name="Warren W.C."/>
        </authorList>
    </citation>
    <scope>NUCLEOTIDE SEQUENCE [LARGE SCALE GENOMIC DNA]</scope>
</reference>
<dbReference type="Proteomes" id="UP000314986">
    <property type="component" value="Unassembled WGS sequence"/>
</dbReference>
<evidence type="ECO:0000256" key="9">
    <source>
        <dbReference type="ARBA" id="ARBA00023125"/>
    </source>
</evidence>
<dbReference type="Pfam" id="PF03731">
    <property type="entry name" value="Ku_N"/>
    <property type="match status" value="1"/>
</dbReference>
<dbReference type="GO" id="GO:0003690">
    <property type="term" value="F:double-stranded DNA binding"/>
    <property type="evidence" value="ECO:0007669"/>
    <property type="project" value="TreeGrafter"/>
</dbReference>
<dbReference type="InParanoid" id="A0A4W3H1R4"/>
<dbReference type="GO" id="GO:0043564">
    <property type="term" value="C:Ku70:Ku80 complex"/>
    <property type="evidence" value="ECO:0007669"/>
    <property type="project" value="InterPro"/>
</dbReference>
<dbReference type="GO" id="GO:0006310">
    <property type="term" value="P:DNA recombination"/>
    <property type="evidence" value="ECO:0007669"/>
    <property type="project" value="UniProtKB-KW"/>
</dbReference>
<keyword evidence="12" id="KW-0539">Nucleus</keyword>
<keyword evidence="10" id="KW-0233">DNA recombination</keyword>
<dbReference type="Gene3D" id="1.10.720.30">
    <property type="entry name" value="SAP domain"/>
    <property type="match status" value="1"/>
</dbReference>
<dbReference type="GO" id="GO:0016787">
    <property type="term" value="F:hydrolase activity"/>
    <property type="evidence" value="ECO:0007669"/>
    <property type="project" value="UniProtKB-KW"/>
</dbReference>
<evidence type="ECO:0000256" key="14">
    <source>
        <dbReference type="PIRSR" id="PIRSR003033-1"/>
    </source>
</evidence>
<comment type="subcellular location">
    <subcellularLocation>
        <location evidence="1">Nucleus</location>
    </subcellularLocation>
</comment>
<protein>
    <recommendedName>
        <fullName evidence="3">DNA helicase</fullName>
        <ecNumber evidence="3">3.6.4.12</ecNumber>
    </recommendedName>
</protein>
<dbReference type="Gene3D" id="2.40.290.10">
    <property type="match status" value="1"/>
</dbReference>
<feature type="region of interest" description="Disordered" evidence="15">
    <location>
        <begin position="59"/>
        <end position="83"/>
    </location>
</feature>
<keyword evidence="6" id="KW-0378">Hydrolase</keyword>
<dbReference type="NCBIfam" id="TIGR00578">
    <property type="entry name" value="ku70"/>
    <property type="match status" value="1"/>
</dbReference>
<dbReference type="OMA" id="FWANVKH"/>
<dbReference type="InterPro" id="IPR036465">
    <property type="entry name" value="vWFA_dom_sf"/>
</dbReference>
<keyword evidence="19" id="KW-1185">Reference proteome</keyword>
<reference evidence="19" key="1">
    <citation type="journal article" date="2006" name="Science">
        <title>Ancient noncoding elements conserved in the human genome.</title>
        <authorList>
            <person name="Venkatesh B."/>
            <person name="Kirkness E.F."/>
            <person name="Loh Y.H."/>
            <person name="Halpern A.L."/>
            <person name="Lee A.P."/>
            <person name="Johnson J."/>
            <person name="Dandona N."/>
            <person name="Viswanathan L.D."/>
            <person name="Tay A."/>
            <person name="Venter J.C."/>
            <person name="Strausberg R.L."/>
            <person name="Brenner S."/>
        </authorList>
    </citation>
    <scope>NUCLEOTIDE SEQUENCE [LARGE SCALE GENOMIC DNA]</scope>
</reference>
<dbReference type="InterPro" id="IPR036361">
    <property type="entry name" value="SAP_dom_sf"/>
</dbReference>
<comment type="similarity">
    <text evidence="2">Belongs to the ku70 family.</text>
</comment>
<dbReference type="SUPFAM" id="SSF100939">
    <property type="entry name" value="SPOC domain-like"/>
    <property type="match status" value="1"/>
</dbReference>
<evidence type="ECO:0000256" key="11">
    <source>
        <dbReference type="ARBA" id="ARBA00023204"/>
    </source>
</evidence>
<dbReference type="InterPro" id="IPR003034">
    <property type="entry name" value="SAP_dom"/>
</dbReference>
<dbReference type="GeneID" id="103189224"/>
<dbReference type="GO" id="GO:0005524">
    <property type="term" value="F:ATP binding"/>
    <property type="evidence" value="ECO:0007669"/>
    <property type="project" value="UniProtKB-KW"/>
</dbReference>
<gene>
    <name evidence="18" type="primary">xrcc6</name>
</gene>
<dbReference type="SUPFAM" id="SSF68906">
    <property type="entry name" value="SAP domain"/>
    <property type="match status" value="1"/>
</dbReference>
<dbReference type="GO" id="GO:0003678">
    <property type="term" value="F:DNA helicase activity"/>
    <property type="evidence" value="ECO:0007669"/>
    <property type="project" value="UniProtKB-EC"/>
</dbReference>
<evidence type="ECO:0000256" key="5">
    <source>
        <dbReference type="ARBA" id="ARBA00022763"/>
    </source>
</evidence>
<dbReference type="FunFam" id="2.40.290.10:FF:000010">
    <property type="entry name" value="X-ray repair cross-complementing protein 6"/>
    <property type="match status" value="1"/>
</dbReference>
<dbReference type="FunFam" id="4.10.970.10:FF:000001">
    <property type="entry name" value="X-ray repair cross-complementing protein 6 isoform X1"/>
    <property type="match status" value="1"/>
</dbReference>
<evidence type="ECO:0000259" key="16">
    <source>
        <dbReference type="SMART" id="SM00513"/>
    </source>
</evidence>
<dbReference type="InterPro" id="IPR006164">
    <property type="entry name" value="DNA_bd_Ku70/Ku80"/>
</dbReference>
<reference evidence="18" key="4">
    <citation type="submission" date="2025-08" db="UniProtKB">
        <authorList>
            <consortium name="Ensembl"/>
        </authorList>
    </citation>
    <scope>IDENTIFICATION</scope>
</reference>
<dbReference type="Pfam" id="PF03730">
    <property type="entry name" value="Ku_C"/>
    <property type="match status" value="1"/>
</dbReference>
<dbReference type="Pfam" id="PF02037">
    <property type="entry name" value="SAP"/>
    <property type="match status" value="1"/>
</dbReference>
<dbReference type="CDD" id="cd00788">
    <property type="entry name" value="KU70"/>
    <property type="match status" value="1"/>
</dbReference>
<dbReference type="Ensembl" id="ENSCMIT00000009927.1">
    <property type="protein sequence ID" value="ENSCMIP00000009666.1"/>
    <property type="gene ID" value="ENSCMIG00000004989.1"/>
</dbReference>
<dbReference type="InterPro" id="IPR016194">
    <property type="entry name" value="SPOC-like_C_dom_sf"/>
</dbReference>
<reference evidence="19" key="2">
    <citation type="journal article" date="2007" name="PLoS Biol.">
        <title>Survey sequencing and comparative analysis of the elephant shark (Callorhinchus milii) genome.</title>
        <authorList>
            <person name="Venkatesh B."/>
            <person name="Kirkness E.F."/>
            <person name="Loh Y.H."/>
            <person name="Halpern A.L."/>
            <person name="Lee A.P."/>
            <person name="Johnson J."/>
            <person name="Dandona N."/>
            <person name="Viswanathan L.D."/>
            <person name="Tay A."/>
            <person name="Venter J.C."/>
            <person name="Strausberg R.L."/>
            <person name="Brenner S."/>
        </authorList>
    </citation>
    <scope>NUCLEOTIDE SEQUENCE [LARGE SCALE GENOMIC DNA]</scope>
</reference>
<comment type="catalytic activity">
    <reaction evidence="13">
        <text>ATP + H2O = ADP + phosphate + H(+)</text>
        <dbReference type="Rhea" id="RHEA:13065"/>
        <dbReference type="ChEBI" id="CHEBI:15377"/>
        <dbReference type="ChEBI" id="CHEBI:15378"/>
        <dbReference type="ChEBI" id="CHEBI:30616"/>
        <dbReference type="ChEBI" id="CHEBI:43474"/>
        <dbReference type="ChEBI" id="CHEBI:456216"/>
        <dbReference type="EC" id="3.6.4.12"/>
    </reaction>
</comment>
<feature type="compositionally biased region" description="Acidic residues" evidence="15">
    <location>
        <begin position="69"/>
        <end position="81"/>
    </location>
</feature>
<feature type="domain" description="Ku" evidence="17">
    <location>
        <begin position="361"/>
        <end position="507"/>
    </location>
</feature>